<dbReference type="GO" id="GO:0006412">
    <property type="term" value="P:translation"/>
    <property type="evidence" value="ECO:0007669"/>
    <property type="project" value="InterPro"/>
</dbReference>
<dbReference type="Proteomes" id="UP000002899">
    <property type="component" value="Chromosome III"/>
</dbReference>
<gene>
    <name evidence="5" type="ORF">BMR1_03g00500</name>
</gene>
<dbReference type="KEGG" id="bmic:BMR1_03g00500"/>
<reference evidence="5 6" key="2">
    <citation type="journal article" date="2013" name="PLoS ONE">
        <title>Whole genome mapping and re-organization of the nuclear and mitochondrial genomes of Babesia microti isolates.</title>
        <authorList>
            <person name="Cornillot E."/>
            <person name="Dassouli A."/>
            <person name="Garg A."/>
            <person name="Pachikara N."/>
            <person name="Randazzo S."/>
            <person name="Depoix D."/>
            <person name="Carcy B."/>
            <person name="Delbecq S."/>
            <person name="Frutos R."/>
            <person name="Silva J.C."/>
            <person name="Sutton R."/>
            <person name="Krause P.J."/>
            <person name="Mamoun C.B."/>
        </authorList>
    </citation>
    <scope>NUCLEOTIDE SEQUENCE [LARGE SCALE GENOMIC DNA]</scope>
    <source>
        <strain evidence="5 6">RI</strain>
    </source>
</reference>
<dbReference type="SUPFAM" id="SSF54843">
    <property type="entry name" value="Ribosomal protein L22"/>
    <property type="match status" value="1"/>
</dbReference>
<name>A0A0K3AQH6_BABMR</name>
<dbReference type="GO" id="GO:0005840">
    <property type="term" value="C:ribosome"/>
    <property type="evidence" value="ECO:0007669"/>
    <property type="project" value="UniProtKB-KW"/>
</dbReference>
<evidence type="ECO:0000313" key="5">
    <source>
        <dbReference type="EMBL" id="CTQ40700.1"/>
    </source>
</evidence>
<proteinExistence type="inferred from homology"/>
<evidence type="ECO:0000256" key="2">
    <source>
        <dbReference type="ARBA" id="ARBA00022980"/>
    </source>
</evidence>
<evidence type="ECO:0000256" key="1">
    <source>
        <dbReference type="ARBA" id="ARBA00009451"/>
    </source>
</evidence>
<dbReference type="InterPro" id="IPR001063">
    <property type="entry name" value="Ribosomal_uL22"/>
</dbReference>
<dbReference type="GeneID" id="24424735"/>
<evidence type="ECO:0008006" key="7">
    <source>
        <dbReference type="Google" id="ProtNLM"/>
    </source>
</evidence>
<keyword evidence="6" id="KW-1185">Reference proteome</keyword>
<evidence type="ECO:0000313" key="6">
    <source>
        <dbReference type="Proteomes" id="UP000002899"/>
    </source>
</evidence>
<reference evidence="5 6" key="1">
    <citation type="journal article" date="2012" name="Nucleic Acids Res.">
        <title>Sequencing of the smallest Apicomplexan genome from the human pathogen Babesia microti.</title>
        <authorList>
            <person name="Cornillot E."/>
            <person name="Hadj-Kaddour K."/>
            <person name="Dassouli A."/>
            <person name="Noel B."/>
            <person name="Ranwez V."/>
            <person name="Vacherie B."/>
            <person name="Augagneur Y."/>
            <person name="Bres V."/>
            <person name="Duclos A."/>
            <person name="Randazzo S."/>
            <person name="Carcy B."/>
            <person name="Debierre-Grockiego F."/>
            <person name="Delbecq S."/>
            <person name="Moubri-Menage K."/>
            <person name="Shams-Eldin H."/>
            <person name="Usmani-Brown S."/>
            <person name="Bringaud F."/>
            <person name="Wincker P."/>
            <person name="Vivares C.P."/>
            <person name="Schwarz R.T."/>
            <person name="Schetters T.P."/>
            <person name="Krause P.J."/>
            <person name="Gorenflot A."/>
            <person name="Berry V."/>
            <person name="Barbe V."/>
            <person name="Ben Mamoun C."/>
        </authorList>
    </citation>
    <scope>NUCLEOTIDE SEQUENCE [LARGE SCALE GENOMIC DNA]</scope>
    <source>
        <strain evidence="5 6">RI</strain>
    </source>
</reference>
<dbReference type="GO" id="GO:1990904">
    <property type="term" value="C:ribonucleoprotein complex"/>
    <property type="evidence" value="ECO:0007669"/>
    <property type="project" value="UniProtKB-KW"/>
</dbReference>
<dbReference type="AlphaFoldDB" id="A0A0K3AQH6"/>
<dbReference type="OrthoDB" id="1840754at2759"/>
<dbReference type="Gene3D" id="3.90.470.10">
    <property type="entry name" value="Ribosomal protein L22/L17"/>
    <property type="match status" value="1"/>
</dbReference>
<keyword evidence="2 4" id="KW-0689">Ribosomal protein</keyword>
<accession>A0A0K3AQH6</accession>
<reference evidence="5 6" key="3">
    <citation type="journal article" date="2016" name="Sci. Rep.">
        <title>Genome-wide diversity and gene expression profiling of Babesia microti isolates identify polymorphic genes that mediate host-pathogen interactions.</title>
        <authorList>
            <person name="Silva J.C."/>
            <person name="Cornillot E."/>
            <person name="McCracken C."/>
            <person name="Usmani-Brown S."/>
            <person name="Dwivedi A."/>
            <person name="Ifeonu O.O."/>
            <person name="Crabtree J."/>
            <person name="Gotia H.T."/>
            <person name="Virji A.Z."/>
            <person name="Reynes C."/>
            <person name="Colinge J."/>
            <person name="Kumar V."/>
            <person name="Lawres L."/>
            <person name="Pazzi J.E."/>
            <person name="Pablo J.V."/>
            <person name="Hung C."/>
            <person name="Brancato J."/>
            <person name="Kumari P."/>
            <person name="Orvis J."/>
            <person name="Tretina K."/>
            <person name="Chibucos M."/>
            <person name="Ott S."/>
            <person name="Sadzewicz L."/>
            <person name="Sengamalay N."/>
            <person name="Shetty A.C."/>
            <person name="Su Q."/>
            <person name="Tallon L."/>
            <person name="Fraser C.M."/>
            <person name="Frutos R."/>
            <person name="Molina D.M."/>
            <person name="Krause P.J."/>
            <person name="Ben Mamoun C."/>
        </authorList>
    </citation>
    <scope>NUCLEOTIDE SEQUENCE [LARGE SCALE GENOMIC DNA]</scope>
    <source>
        <strain evidence="5 6">RI</strain>
    </source>
</reference>
<evidence type="ECO:0000256" key="4">
    <source>
        <dbReference type="RuleBase" id="RU004005"/>
    </source>
</evidence>
<dbReference type="RefSeq" id="XP_012648711.1">
    <property type="nucleotide sequence ID" value="XM_012793257.1"/>
</dbReference>
<dbReference type="GO" id="GO:0003735">
    <property type="term" value="F:structural constituent of ribosome"/>
    <property type="evidence" value="ECO:0007669"/>
    <property type="project" value="InterPro"/>
</dbReference>
<organism evidence="5 6">
    <name type="scientific">Babesia microti (strain RI)</name>
    <dbReference type="NCBI Taxonomy" id="1133968"/>
    <lineage>
        <taxon>Eukaryota</taxon>
        <taxon>Sar</taxon>
        <taxon>Alveolata</taxon>
        <taxon>Apicomplexa</taxon>
        <taxon>Aconoidasida</taxon>
        <taxon>Piroplasmida</taxon>
        <taxon>Babesiidae</taxon>
        <taxon>Babesia</taxon>
    </lineage>
</organism>
<dbReference type="EMBL" id="LN871598">
    <property type="protein sequence ID" value="CTQ40700.1"/>
    <property type="molecule type" value="Genomic_DNA"/>
</dbReference>
<comment type="similarity">
    <text evidence="1 4">Belongs to the universal ribosomal protein uL22 family.</text>
</comment>
<dbReference type="OMA" id="VRMMENT"/>
<protein>
    <recommendedName>
        <fullName evidence="7">50S ribosomal protein L22</fullName>
    </recommendedName>
</protein>
<sequence length="218" mass="24915">MLIYLLFVATAVAYDVSIFKLPNCINECQFKPRTYVAAPAVQRVIAKSMSNYDKIRLDACYAKEFGWKYRKRSRGGKLQPLDLRRTIKASVRNAAMSPIKMSRLLRQVKKMPVLVALGALSKQNRNKYALTLFKLIKSCLSNAVNKLLKDINVNSKYDEEVDFYENISKLIKEGNFAPKFRILSATNGGYRKKPTFAAKGRVNIIQSPLCHVFIEMEY</sequence>
<dbReference type="Pfam" id="PF00237">
    <property type="entry name" value="Ribosomal_L22"/>
    <property type="match status" value="1"/>
</dbReference>
<evidence type="ECO:0000256" key="3">
    <source>
        <dbReference type="ARBA" id="ARBA00023274"/>
    </source>
</evidence>
<keyword evidence="3 4" id="KW-0687">Ribonucleoprotein</keyword>
<dbReference type="InterPro" id="IPR036394">
    <property type="entry name" value="Ribosomal_uL22_sf"/>
</dbReference>
<dbReference type="VEuPathDB" id="PiroplasmaDB:BMR1_03g00500"/>